<dbReference type="AlphaFoldDB" id="A0A1V4KA20"/>
<proteinExistence type="predicted"/>
<keyword evidence="3" id="KW-1185">Reference proteome</keyword>
<evidence type="ECO:0000313" key="2">
    <source>
        <dbReference type="EMBL" id="OPJ81235.1"/>
    </source>
</evidence>
<accession>A0A1V4KA20</accession>
<feature type="compositionally biased region" description="Polar residues" evidence="1">
    <location>
        <begin position="161"/>
        <end position="171"/>
    </location>
</feature>
<reference evidence="2 3" key="1">
    <citation type="submission" date="2016-02" db="EMBL/GenBank/DDBJ databases">
        <title>Band-tailed pigeon sequencing and assembly.</title>
        <authorList>
            <person name="Soares A.E."/>
            <person name="Novak B.J."/>
            <person name="Rice E.S."/>
            <person name="O'Connell B."/>
            <person name="Chang D."/>
            <person name="Weber S."/>
            <person name="Shapiro B."/>
        </authorList>
    </citation>
    <scope>NUCLEOTIDE SEQUENCE [LARGE SCALE GENOMIC DNA]</scope>
    <source>
        <strain evidence="2">BTP2013</strain>
        <tissue evidence="2">Blood</tissue>
    </source>
</reference>
<dbReference type="Proteomes" id="UP000190648">
    <property type="component" value="Unassembled WGS sequence"/>
</dbReference>
<evidence type="ECO:0000313" key="3">
    <source>
        <dbReference type="Proteomes" id="UP000190648"/>
    </source>
</evidence>
<gene>
    <name evidence="2" type="ORF">AV530_009680</name>
</gene>
<feature type="region of interest" description="Disordered" evidence="1">
    <location>
        <begin position="140"/>
        <end position="248"/>
    </location>
</feature>
<dbReference type="EMBL" id="LSYS01004022">
    <property type="protein sequence ID" value="OPJ81235.1"/>
    <property type="molecule type" value="Genomic_DNA"/>
</dbReference>
<protein>
    <submittedName>
        <fullName evidence="2">Uncharacterized protein</fullName>
    </submittedName>
</protein>
<dbReference type="OrthoDB" id="9120376at2759"/>
<organism evidence="2 3">
    <name type="scientific">Patagioenas fasciata monilis</name>
    <dbReference type="NCBI Taxonomy" id="372326"/>
    <lineage>
        <taxon>Eukaryota</taxon>
        <taxon>Metazoa</taxon>
        <taxon>Chordata</taxon>
        <taxon>Craniata</taxon>
        <taxon>Vertebrata</taxon>
        <taxon>Euteleostomi</taxon>
        <taxon>Archelosauria</taxon>
        <taxon>Archosauria</taxon>
        <taxon>Dinosauria</taxon>
        <taxon>Saurischia</taxon>
        <taxon>Theropoda</taxon>
        <taxon>Coelurosauria</taxon>
        <taxon>Aves</taxon>
        <taxon>Neognathae</taxon>
        <taxon>Neoaves</taxon>
        <taxon>Columbimorphae</taxon>
        <taxon>Columbiformes</taxon>
        <taxon>Columbidae</taxon>
        <taxon>Patagioenas</taxon>
    </lineage>
</organism>
<evidence type="ECO:0000256" key="1">
    <source>
        <dbReference type="SAM" id="MobiDB-lite"/>
    </source>
</evidence>
<feature type="compositionally biased region" description="Polar residues" evidence="1">
    <location>
        <begin position="203"/>
        <end position="220"/>
    </location>
</feature>
<comment type="caution">
    <text evidence="2">The sequence shown here is derived from an EMBL/GenBank/DDBJ whole genome shotgun (WGS) entry which is preliminary data.</text>
</comment>
<name>A0A1V4KA20_PATFA</name>
<sequence length="328" mass="36446">MEELSRSLMDSLDIISICYDLMEELKEASRNSRTPVLHKSTSREYLVCLQCRRCLTSSCPHCSEPKEQQDLLVLVVILHRLDMMMVKGKLVEMDLELKFELVVCGETVYTWERTQVLPEAAPEMSCKDCDRSLPTSSKCLKVPHPVLRTPQGQMGLDGQDTRATSEQQLWTKRSGAGSADLQPAGQGASLHSAVPMQPRSPGDSETSQVSCPILSTQGTPEGQAGLGEKDRRAAPDLQPAGQGDSLPGAVTKYPWPPWAQPLSRAALERLRRAGLEPLPPVWFKDLGPALSLQRRIQHSWDAAEWERMVRLDLQRRADALARTTEVVV</sequence>